<evidence type="ECO:0000313" key="1">
    <source>
        <dbReference type="EMBL" id="KAH3825440.1"/>
    </source>
</evidence>
<dbReference type="Proteomes" id="UP000828390">
    <property type="component" value="Unassembled WGS sequence"/>
</dbReference>
<evidence type="ECO:0000313" key="2">
    <source>
        <dbReference type="Proteomes" id="UP000828390"/>
    </source>
</evidence>
<protein>
    <submittedName>
        <fullName evidence="1">Uncharacterized protein</fullName>
    </submittedName>
</protein>
<gene>
    <name evidence="1" type="ORF">DPMN_127315</name>
</gene>
<organism evidence="1 2">
    <name type="scientific">Dreissena polymorpha</name>
    <name type="common">Zebra mussel</name>
    <name type="synonym">Mytilus polymorpha</name>
    <dbReference type="NCBI Taxonomy" id="45954"/>
    <lineage>
        <taxon>Eukaryota</taxon>
        <taxon>Metazoa</taxon>
        <taxon>Spiralia</taxon>
        <taxon>Lophotrochozoa</taxon>
        <taxon>Mollusca</taxon>
        <taxon>Bivalvia</taxon>
        <taxon>Autobranchia</taxon>
        <taxon>Heteroconchia</taxon>
        <taxon>Euheterodonta</taxon>
        <taxon>Imparidentia</taxon>
        <taxon>Neoheterodontei</taxon>
        <taxon>Myida</taxon>
        <taxon>Dreissenoidea</taxon>
        <taxon>Dreissenidae</taxon>
        <taxon>Dreissena</taxon>
    </lineage>
</organism>
<reference evidence="1" key="1">
    <citation type="journal article" date="2019" name="bioRxiv">
        <title>The Genome of the Zebra Mussel, Dreissena polymorpha: A Resource for Invasive Species Research.</title>
        <authorList>
            <person name="McCartney M.A."/>
            <person name="Auch B."/>
            <person name="Kono T."/>
            <person name="Mallez S."/>
            <person name="Zhang Y."/>
            <person name="Obille A."/>
            <person name="Becker A."/>
            <person name="Abrahante J.E."/>
            <person name="Garbe J."/>
            <person name="Badalamenti J.P."/>
            <person name="Herman A."/>
            <person name="Mangelson H."/>
            <person name="Liachko I."/>
            <person name="Sullivan S."/>
            <person name="Sone E.D."/>
            <person name="Koren S."/>
            <person name="Silverstein K.A.T."/>
            <person name="Beckman K.B."/>
            <person name="Gohl D.M."/>
        </authorList>
    </citation>
    <scope>NUCLEOTIDE SEQUENCE</scope>
    <source>
        <strain evidence="1">Duluth1</strain>
        <tissue evidence="1">Whole animal</tissue>
    </source>
</reference>
<comment type="caution">
    <text evidence="1">The sequence shown here is derived from an EMBL/GenBank/DDBJ whole genome shotgun (WGS) entry which is preliminary data.</text>
</comment>
<dbReference type="EMBL" id="JAIWYP010000005">
    <property type="protein sequence ID" value="KAH3825440.1"/>
    <property type="molecule type" value="Genomic_DNA"/>
</dbReference>
<accession>A0A9D4JUR2</accession>
<proteinExistence type="predicted"/>
<sequence length="163" mass="18683">MFQVINDTLQTNAPPPCIIWINLLTKFPEDGTLNVTSKVLTRKNAPPPSGNVFKQTRTTFQLIQDVIGTYIVTKDQTKHLASRMLTRLNYSHIRKMPIPLAAKKNAPPSDGHVFQQTRSIFKLNQDVFGVYVLTKFHRLYHQLVFQPTETIFELVQDIIGTYL</sequence>
<dbReference type="AlphaFoldDB" id="A0A9D4JUR2"/>
<name>A0A9D4JUR2_DREPO</name>
<reference evidence="1" key="2">
    <citation type="submission" date="2020-11" db="EMBL/GenBank/DDBJ databases">
        <authorList>
            <person name="McCartney M.A."/>
            <person name="Auch B."/>
            <person name="Kono T."/>
            <person name="Mallez S."/>
            <person name="Becker A."/>
            <person name="Gohl D.M."/>
            <person name="Silverstein K.A.T."/>
            <person name="Koren S."/>
            <person name="Bechman K.B."/>
            <person name="Herman A."/>
            <person name="Abrahante J.E."/>
            <person name="Garbe J."/>
        </authorList>
    </citation>
    <scope>NUCLEOTIDE SEQUENCE</scope>
    <source>
        <strain evidence="1">Duluth1</strain>
        <tissue evidence="1">Whole animal</tissue>
    </source>
</reference>
<keyword evidence="2" id="KW-1185">Reference proteome</keyword>